<dbReference type="PROSITE" id="PS51257">
    <property type="entry name" value="PROKAR_LIPOPROTEIN"/>
    <property type="match status" value="1"/>
</dbReference>
<feature type="domain" description="Multidrug resistance protein MdtA-like C-terminal permuted SH3" evidence="7">
    <location>
        <begin position="317"/>
        <end position="379"/>
    </location>
</feature>
<evidence type="ECO:0000256" key="1">
    <source>
        <dbReference type="ARBA" id="ARBA00004196"/>
    </source>
</evidence>
<dbReference type="Gene3D" id="2.40.50.100">
    <property type="match status" value="1"/>
</dbReference>
<feature type="domain" description="Multidrug resistance protein MdtA-like beta-barrel" evidence="6">
    <location>
        <begin position="223"/>
        <end position="313"/>
    </location>
</feature>
<dbReference type="Pfam" id="PF25917">
    <property type="entry name" value="BSH_RND"/>
    <property type="match status" value="1"/>
</dbReference>
<feature type="domain" description="Multidrug resistance protein MdtA-like barrel-sandwich hybrid" evidence="5">
    <location>
        <begin position="76"/>
        <end position="219"/>
    </location>
</feature>
<dbReference type="PANTHER" id="PTHR30158:SF3">
    <property type="entry name" value="MULTIDRUG EFFLUX PUMP SUBUNIT ACRA-RELATED"/>
    <property type="match status" value="1"/>
</dbReference>
<dbReference type="Gene3D" id="1.10.287.470">
    <property type="entry name" value="Helix hairpin bin"/>
    <property type="match status" value="1"/>
</dbReference>
<evidence type="ECO:0000256" key="2">
    <source>
        <dbReference type="ARBA" id="ARBA00009477"/>
    </source>
</evidence>
<dbReference type="NCBIfam" id="TIGR01730">
    <property type="entry name" value="RND_mfp"/>
    <property type="match status" value="1"/>
</dbReference>
<dbReference type="InterPro" id="IPR058625">
    <property type="entry name" value="MdtA-like_BSH"/>
</dbReference>
<dbReference type="Pfam" id="PF25967">
    <property type="entry name" value="RND-MFP_C"/>
    <property type="match status" value="1"/>
</dbReference>
<evidence type="ECO:0000259" key="7">
    <source>
        <dbReference type="Pfam" id="PF25967"/>
    </source>
</evidence>
<dbReference type="Pfam" id="PF25876">
    <property type="entry name" value="HH_MFP_RND"/>
    <property type="match status" value="1"/>
</dbReference>
<dbReference type="Proteomes" id="UP001207654">
    <property type="component" value="Unassembled WGS sequence"/>
</dbReference>
<dbReference type="Gene3D" id="2.40.30.170">
    <property type="match status" value="1"/>
</dbReference>
<dbReference type="Gene3D" id="2.40.420.20">
    <property type="match status" value="1"/>
</dbReference>
<keyword evidence="3" id="KW-0175">Coiled coil</keyword>
<reference evidence="8 9" key="1">
    <citation type="submission" date="2022-11" db="EMBL/GenBank/DDBJ databases">
        <title>Minimal conservation of predation-associated metabolite biosynthetic gene clusters underscores biosynthetic potential of Myxococcota including descriptions for ten novel species: Archangium lansinium sp. nov., Myxococcus landrumus sp. nov., Nannocystis bai.</title>
        <authorList>
            <person name="Ahearne A."/>
            <person name="Stevens C."/>
            <person name="Phillips K."/>
        </authorList>
    </citation>
    <scope>NUCLEOTIDE SEQUENCE [LARGE SCALE GENOMIC DNA]</scope>
    <source>
        <strain evidence="8 9">MIWBW</strain>
    </source>
</reference>
<proteinExistence type="inferred from homology"/>
<organism evidence="8 9">
    <name type="scientific">Archangium lansingense</name>
    <dbReference type="NCBI Taxonomy" id="2995310"/>
    <lineage>
        <taxon>Bacteria</taxon>
        <taxon>Pseudomonadati</taxon>
        <taxon>Myxococcota</taxon>
        <taxon>Myxococcia</taxon>
        <taxon>Myxococcales</taxon>
        <taxon>Cystobacterineae</taxon>
        <taxon>Archangiaceae</taxon>
        <taxon>Archangium</taxon>
    </lineage>
</organism>
<accession>A0ABT4A678</accession>
<dbReference type="InterPro" id="IPR058624">
    <property type="entry name" value="MdtA-like_HH"/>
</dbReference>
<name>A0ABT4A678_9BACT</name>
<dbReference type="InterPro" id="IPR058627">
    <property type="entry name" value="MdtA-like_C"/>
</dbReference>
<feature type="domain" description="Multidrug resistance protein MdtA-like alpha-helical hairpin" evidence="4">
    <location>
        <begin position="117"/>
        <end position="186"/>
    </location>
</feature>
<evidence type="ECO:0000313" key="8">
    <source>
        <dbReference type="EMBL" id="MCY1076836.1"/>
    </source>
</evidence>
<comment type="similarity">
    <text evidence="2">Belongs to the membrane fusion protein (MFP) (TC 8.A.1) family.</text>
</comment>
<dbReference type="InterPro" id="IPR058626">
    <property type="entry name" value="MdtA-like_b-barrel"/>
</dbReference>
<comment type="subcellular location">
    <subcellularLocation>
        <location evidence="1">Cell envelope</location>
    </subcellularLocation>
</comment>
<comment type="caution">
    <text evidence="8">The sequence shown here is derived from an EMBL/GenBank/DDBJ whole genome shotgun (WGS) entry which is preliminary data.</text>
</comment>
<evidence type="ECO:0000313" key="9">
    <source>
        <dbReference type="Proteomes" id="UP001207654"/>
    </source>
</evidence>
<dbReference type="EMBL" id="JAPNKA010000001">
    <property type="protein sequence ID" value="MCY1076836.1"/>
    <property type="molecule type" value="Genomic_DNA"/>
</dbReference>
<gene>
    <name evidence="8" type="ORF">OV287_20355</name>
</gene>
<protein>
    <submittedName>
        <fullName evidence="8">Efflux RND transporter periplasmic adaptor subunit</fullName>
    </submittedName>
</protein>
<dbReference type="Pfam" id="PF25944">
    <property type="entry name" value="Beta-barrel_RND"/>
    <property type="match status" value="1"/>
</dbReference>
<dbReference type="PANTHER" id="PTHR30158">
    <property type="entry name" value="ACRA/E-RELATED COMPONENT OF DRUG EFFLUX TRANSPORTER"/>
    <property type="match status" value="1"/>
</dbReference>
<dbReference type="InterPro" id="IPR006143">
    <property type="entry name" value="RND_pump_MFP"/>
</dbReference>
<evidence type="ECO:0000259" key="4">
    <source>
        <dbReference type="Pfam" id="PF25876"/>
    </source>
</evidence>
<keyword evidence="9" id="KW-1185">Reference proteome</keyword>
<sequence>MRAAEQECARWPFPTPRVRGLGVVALGALLLGACGDKPSAPAGPGPSGPVEVGVVQLAAAPVALAKELPGRTSAYRVAEVRARVNGIVLKRLFTEGSDVKEGQVLFQIDPQPYQAALDSAKATLARAEANLEQNRLQAERYTELLAERAISKQEYENVTAAHKVSLADVAAAKAAVQTAQINLGYTRVTAPVSGRIGRATVTEGAYVQQGQATLMATVQQLDPLYMDISESSAEVLRLRRELESGRLQRADATRAKVKLLLEDGTEYPEPGTLQFSDVTVDPSTGSITLRALVPNPEQRLLPGMFIRARLEEGVDPDALLVPQAAVTRDSKGQAMALVVGAENKVEPRTLVAERSVGDKWLVTEGLAAGDRVIVDGLQKVRPGSEVRAVPAAGSAPITQSTR</sequence>
<feature type="coiled-coil region" evidence="3">
    <location>
        <begin position="117"/>
        <end position="144"/>
    </location>
</feature>
<evidence type="ECO:0000259" key="6">
    <source>
        <dbReference type="Pfam" id="PF25944"/>
    </source>
</evidence>
<evidence type="ECO:0000259" key="5">
    <source>
        <dbReference type="Pfam" id="PF25917"/>
    </source>
</evidence>
<evidence type="ECO:0000256" key="3">
    <source>
        <dbReference type="SAM" id="Coils"/>
    </source>
</evidence>
<dbReference type="SUPFAM" id="SSF111369">
    <property type="entry name" value="HlyD-like secretion proteins"/>
    <property type="match status" value="1"/>
</dbReference>